<sequence>MTSPVPSRLQGSIPSLDPGKMRGLQRISTADGFFVVLALDHLISFKDLLADDRSKVSYQQAVDAKLELVRAVAPVASAFLLEAQFSLAQVIASRALPGSVGLISSIEGEGFDTVDGERRTRFRNHWTTRKIKLLGADMVKLLWFYRSDAKTAEAQRQVVRDLVVECAEQSIPFVVEPIWYALPGEDTKSTAWLERRVEGIIESAHIAAEFGADMLKVEFPGDVSTPEGRRAAAKACQRLNDGMAQPWVILSAGVGYEEFRTQVEVACDAGASGFLGGRSIWQDAVSTRDPAARSIAAHEAAARLAELTEVTRRHGRPYLPAVTGDQLAATFPDGWYSSWQEG</sequence>
<dbReference type="RefSeq" id="WP_266340305.1">
    <property type="nucleotide sequence ID" value="NZ_JAPKNK010000009.1"/>
</dbReference>
<dbReference type="Gene3D" id="3.20.20.70">
    <property type="entry name" value="Aldolase class I"/>
    <property type="match status" value="1"/>
</dbReference>
<dbReference type="PANTHER" id="PTHR39340">
    <property type="entry name" value="SULFOFRUCTOSEPHOSPHATE ALDOLASE"/>
    <property type="match status" value="1"/>
</dbReference>
<evidence type="ECO:0000313" key="3">
    <source>
        <dbReference type="EMBL" id="MCX5571357.1"/>
    </source>
</evidence>
<accession>A0A9X3E602</accession>
<dbReference type="GO" id="GO:1902777">
    <property type="term" value="P:6-sulfoquinovose(1-) catabolic process"/>
    <property type="evidence" value="ECO:0007669"/>
    <property type="project" value="TreeGrafter"/>
</dbReference>
<comment type="caution">
    <text evidence="3">The sequence shown here is derived from an EMBL/GenBank/DDBJ whole genome shotgun (WGS) entry which is preliminary data.</text>
</comment>
<evidence type="ECO:0000256" key="2">
    <source>
        <dbReference type="ARBA" id="ARBA00023239"/>
    </source>
</evidence>
<dbReference type="EMBL" id="JAPKNK010000009">
    <property type="protein sequence ID" value="MCX5571357.1"/>
    <property type="molecule type" value="Genomic_DNA"/>
</dbReference>
<keyword evidence="2" id="KW-0456">Lyase</keyword>
<evidence type="ECO:0000313" key="4">
    <source>
        <dbReference type="Proteomes" id="UP001144805"/>
    </source>
</evidence>
<gene>
    <name evidence="3" type="ORF">OSH07_19310</name>
</gene>
<dbReference type="Proteomes" id="UP001144805">
    <property type="component" value="Unassembled WGS sequence"/>
</dbReference>
<organism evidence="3 4">
    <name type="scientific">Kaistia nematophila</name>
    <dbReference type="NCBI Taxonomy" id="2994654"/>
    <lineage>
        <taxon>Bacteria</taxon>
        <taxon>Pseudomonadati</taxon>
        <taxon>Pseudomonadota</taxon>
        <taxon>Alphaproteobacteria</taxon>
        <taxon>Hyphomicrobiales</taxon>
        <taxon>Kaistiaceae</taxon>
        <taxon>Kaistia</taxon>
    </lineage>
</organism>
<dbReference type="InterPro" id="IPR013785">
    <property type="entry name" value="Aldolase_TIM"/>
</dbReference>
<dbReference type="PANTHER" id="PTHR39340:SF1">
    <property type="entry name" value="SULFOFRUCTOSEPHOSPHATE ALDOLASE"/>
    <property type="match status" value="1"/>
</dbReference>
<dbReference type="NCBIfam" id="NF009498">
    <property type="entry name" value="PRK12858.1"/>
    <property type="match status" value="1"/>
</dbReference>
<dbReference type="SMART" id="SM01133">
    <property type="entry name" value="DeoC"/>
    <property type="match status" value="1"/>
</dbReference>
<evidence type="ECO:0000256" key="1">
    <source>
        <dbReference type="ARBA" id="ARBA00008679"/>
    </source>
</evidence>
<dbReference type="InterPro" id="IPR050552">
    <property type="entry name" value="LacD_aldolase"/>
</dbReference>
<dbReference type="InterPro" id="IPR002915">
    <property type="entry name" value="DeoC/FbaB/LacD_aldolase"/>
</dbReference>
<proteinExistence type="inferred from homology"/>
<keyword evidence="4" id="KW-1185">Reference proteome</keyword>
<comment type="similarity">
    <text evidence="1">Belongs to the aldolase LacD family.</text>
</comment>
<protein>
    <submittedName>
        <fullName evidence="3">Tagatose 1,6-diphosphate aldolase</fullName>
    </submittedName>
</protein>
<dbReference type="SUPFAM" id="SSF51569">
    <property type="entry name" value="Aldolase"/>
    <property type="match status" value="1"/>
</dbReference>
<dbReference type="Pfam" id="PF01791">
    <property type="entry name" value="DeoC"/>
    <property type="match status" value="1"/>
</dbReference>
<dbReference type="GO" id="GO:0061595">
    <property type="term" value="F:6-deoxy-6-sulfofructose-1-phosphate aldolase activity"/>
    <property type="evidence" value="ECO:0007669"/>
    <property type="project" value="TreeGrafter"/>
</dbReference>
<reference evidence="3" key="1">
    <citation type="submission" date="2022-11" db="EMBL/GenBank/DDBJ databases">
        <title>Biodiversity and phylogenetic relationships of bacteria.</title>
        <authorList>
            <person name="Machado R.A.R."/>
            <person name="Bhat A."/>
            <person name="Loulou A."/>
            <person name="Kallel S."/>
        </authorList>
    </citation>
    <scope>NUCLEOTIDE SEQUENCE</scope>
    <source>
        <strain evidence="3">K-TC2</strain>
    </source>
</reference>
<name>A0A9X3E602_9HYPH</name>
<dbReference type="AlphaFoldDB" id="A0A9X3E602"/>